<name>A0A9P4IGN1_9PEZI</name>
<organism evidence="2 3">
    <name type="scientific">Rhizodiscina lignyota</name>
    <dbReference type="NCBI Taxonomy" id="1504668"/>
    <lineage>
        <taxon>Eukaryota</taxon>
        <taxon>Fungi</taxon>
        <taxon>Dikarya</taxon>
        <taxon>Ascomycota</taxon>
        <taxon>Pezizomycotina</taxon>
        <taxon>Dothideomycetes</taxon>
        <taxon>Pleosporomycetidae</taxon>
        <taxon>Aulographales</taxon>
        <taxon>Rhizodiscinaceae</taxon>
        <taxon>Rhizodiscina</taxon>
    </lineage>
</organism>
<keyword evidence="1" id="KW-0472">Membrane</keyword>
<comment type="caution">
    <text evidence="2">The sequence shown here is derived from an EMBL/GenBank/DDBJ whole genome shotgun (WGS) entry which is preliminary data.</text>
</comment>
<evidence type="ECO:0000313" key="3">
    <source>
        <dbReference type="Proteomes" id="UP000799772"/>
    </source>
</evidence>
<keyword evidence="1" id="KW-0812">Transmembrane</keyword>
<dbReference type="AlphaFoldDB" id="A0A9P4IGN1"/>
<dbReference type="Proteomes" id="UP000799772">
    <property type="component" value="Unassembled WGS sequence"/>
</dbReference>
<evidence type="ECO:0000313" key="2">
    <source>
        <dbReference type="EMBL" id="KAF2098940.1"/>
    </source>
</evidence>
<dbReference type="EMBL" id="ML978126">
    <property type="protein sequence ID" value="KAF2098940.1"/>
    <property type="molecule type" value="Genomic_DNA"/>
</dbReference>
<sequence length="109" mass="12077">MCYPDIAELPAYSKEASPEKPQQRPLIFKELSKAQKIGYIVGLILCVPGMPGIVMMHVIDRRRVRKTREMAREKGMDVELMSSTIGSEKTGKLQHLVTAMADGAMNSNG</sequence>
<gene>
    <name evidence="2" type="ORF">NA57DRAFT_56574</name>
</gene>
<accession>A0A9P4IGN1</accession>
<evidence type="ECO:0000256" key="1">
    <source>
        <dbReference type="SAM" id="Phobius"/>
    </source>
</evidence>
<feature type="transmembrane region" description="Helical" evidence="1">
    <location>
        <begin position="37"/>
        <end position="59"/>
    </location>
</feature>
<keyword evidence="1" id="KW-1133">Transmembrane helix</keyword>
<protein>
    <submittedName>
        <fullName evidence="2">Uncharacterized protein</fullName>
    </submittedName>
</protein>
<reference evidence="2" key="1">
    <citation type="journal article" date="2020" name="Stud. Mycol.">
        <title>101 Dothideomycetes genomes: a test case for predicting lifestyles and emergence of pathogens.</title>
        <authorList>
            <person name="Haridas S."/>
            <person name="Albert R."/>
            <person name="Binder M."/>
            <person name="Bloem J."/>
            <person name="Labutti K."/>
            <person name="Salamov A."/>
            <person name="Andreopoulos B."/>
            <person name="Baker S."/>
            <person name="Barry K."/>
            <person name="Bills G."/>
            <person name="Bluhm B."/>
            <person name="Cannon C."/>
            <person name="Castanera R."/>
            <person name="Culley D."/>
            <person name="Daum C."/>
            <person name="Ezra D."/>
            <person name="Gonzalez J."/>
            <person name="Henrissat B."/>
            <person name="Kuo A."/>
            <person name="Liang C."/>
            <person name="Lipzen A."/>
            <person name="Lutzoni F."/>
            <person name="Magnuson J."/>
            <person name="Mondo S."/>
            <person name="Nolan M."/>
            <person name="Ohm R."/>
            <person name="Pangilinan J."/>
            <person name="Park H.-J."/>
            <person name="Ramirez L."/>
            <person name="Alfaro M."/>
            <person name="Sun H."/>
            <person name="Tritt A."/>
            <person name="Yoshinaga Y."/>
            <person name="Zwiers L.-H."/>
            <person name="Turgeon B."/>
            <person name="Goodwin S."/>
            <person name="Spatafora J."/>
            <person name="Crous P."/>
            <person name="Grigoriev I."/>
        </authorList>
    </citation>
    <scope>NUCLEOTIDE SEQUENCE</scope>
    <source>
        <strain evidence="2">CBS 133067</strain>
    </source>
</reference>
<proteinExistence type="predicted"/>
<keyword evidence="3" id="KW-1185">Reference proteome</keyword>